<dbReference type="EMBL" id="CP000930">
    <property type="protein sequence ID" value="ABZ83768.1"/>
    <property type="molecule type" value="Genomic_DNA"/>
</dbReference>
<dbReference type="KEGG" id="hmo:HM1_0787"/>
<dbReference type="PANTHER" id="PTHR43806">
    <property type="entry name" value="PEPTIDASE S8"/>
    <property type="match status" value="1"/>
</dbReference>
<feature type="active site" description="Charge relay system" evidence="5">
    <location>
        <position position="200"/>
    </location>
</feature>
<dbReference type="PANTHER" id="PTHR43806:SF11">
    <property type="entry name" value="CEREVISIN-RELATED"/>
    <property type="match status" value="1"/>
</dbReference>
<dbReference type="PRINTS" id="PR00723">
    <property type="entry name" value="SUBTILISIN"/>
</dbReference>
<evidence type="ECO:0000313" key="9">
    <source>
        <dbReference type="Proteomes" id="UP000008550"/>
    </source>
</evidence>
<dbReference type="GO" id="GO:0004252">
    <property type="term" value="F:serine-type endopeptidase activity"/>
    <property type="evidence" value="ECO:0007669"/>
    <property type="project" value="UniProtKB-UniRule"/>
</dbReference>
<protein>
    <submittedName>
        <fullName evidence="8">Subtilase, putative</fullName>
    </submittedName>
</protein>
<dbReference type="PROSITE" id="PS00138">
    <property type="entry name" value="SUBTILASE_SER"/>
    <property type="match status" value="1"/>
</dbReference>
<reference evidence="8 9" key="1">
    <citation type="journal article" date="2008" name="J. Bacteriol.">
        <title>The genome of Heliobacterium modesticaldum, a phototrophic representative of the Firmicutes containing the simplest photosynthetic apparatus.</title>
        <authorList>
            <person name="Sattley W.M."/>
            <person name="Madigan M.T."/>
            <person name="Swingley W.D."/>
            <person name="Cheung P.C."/>
            <person name="Clocksin K.M."/>
            <person name="Conrad A.L."/>
            <person name="Dejesa L.C."/>
            <person name="Honchak B.M."/>
            <person name="Jung D.O."/>
            <person name="Karbach L.E."/>
            <person name="Kurdoglu A."/>
            <person name="Lahiri S."/>
            <person name="Mastrian S.D."/>
            <person name="Page L.E."/>
            <person name="Taylor H.L."/>
            <person name="Wang Z.T."/>
            <person name="Raymond J."/>
            <person name="Chen M."/>
            <person name="Blankenship R.E."/>
            <person name="Touchman J.W."/>
        </authorList>
    </citation>
    <scope>NUCLEOTIDE SEQUENCE [LARGE SCALE GENOMIC DNA]</scope>
    <source>
        <strain evidence="9">ATCC 51547 / Ice1</strain>
    </source>
</reference>
<feature type="active site" description="Charge relay system" evidence="5">
    <location>
        <position position="437"/>
    </location>
</feature>
<evidence type="ECO:0000259" key="7">
    <source>
        <dbReference type="Pfam" id="PF00082"/>
    </source>
</evidence>
<evidence type="ECO:0000256" key="4">
    <source>
        <dbReference type="ARBA" id="ARBA00022825"/>
    </source>
</evidence>
<dbReference type="PROSITE" id="PS51892">
    <property type="entry name" value="SUBTILASE"/>
    <property type="match status" value="1"/>
</dbReference>
<dbReference type="InterPro" id="IPR023828">
    <property type="entry name" value="Peptidase_S8_Ser-AS"/>
</dbReference>
<feature type="compositionally biased region" description="Acidic residues" evidence="6">
    <location>
        <begin position="214"/>
        <end position="223"/>
    </location>
</feature>
<dbReference type="SUPFAM" id="SSF52743">
    <property type="entry name" value="Subtilisin-like"/>
    <property type="match status" value="1"/>
</dbReference>
<keyword evidence="9" id="KW-1185">Reference proteome</keyword>
<evidence type="ECO:0000256" key="1">
    <source>
        <dbReference type="ARBA" id="ARBA00011073"/>
    </source>
</evidence>
<evidence type="ECO:0000256" key="3">
    <source>
        <dbReference type="ARBA" id="ARBA00022801"/>
    </source>
</evidence>
<feature type="region of interest" description="Disordered" evidence="6">
    <location>
        <begin position="214"/>
        <end position="239"/>
    </location>
</feature>
<dbReference type="InterPro" id="IPR015500">
    <property type="entry name" value="Peptidase_S8_subtilisin-rel"/>
</dbReference>
<dbReference type="AlphaFoldDB" id="B0TB41"/>
<evidence type="ECO:0000313" key="8">
    <source>
        <dbReference type="EMBL" id="ABZ83768.1"/>
    </source>
</evidence>
<keyword evidence="4 5" id="KW-0720">Serine protease</keyword>
<feature type="compositionally biased region" description="Basic and acidic residues" evidence="6">
    <location>
        <begin position="230"/>
        <end position="239"/>
    </location>
</feature>
<dbReference type="Proteomes" id="UP000008550">
    <property type="component" value="Chromosome"/>
</dbReference>
<keyword evidence="3 5" id="KW-0378">Hydrolase</keyword>
<proteinExistence type="inferred from homology"/>
<dbReference type="eggNOG" id="COG1404">
    <property type="taxonomic scope" value="Bacteria"/>
</dbReference>
<keyword evidence="2 5" id="KW-0645">Protease</keyword>
<dbReference type="InterPro" id="IPR000209">
    <property type="entry name" value="Peptidase_S8/S53_dom"/>
</dbReference>
<sequence>MRGRAIGKGLTKILFGVFALIVTAHLTGCAGGDAGEKNLSLSSRPAIQLGKAEIKPLKRENWTNLEGVGLVPADRVMVVLKEGAGPSDADRVAQSIGGKVVGFFDYIHLYQIETVGKTASDLIRHIQAARQDSAVELAFPDQSVSPDVTIVGVQCSPLDDPLYTKDGRNKGYEMVGVERAWALIRASKLKLSDVHVGVVDDGIYKKTDEFDGETTVDVTDPDGELATPTKVEDNVHDDPYGSHGTAVTSIIAANPKNGGLTGVASNLGNKLHVSVANMYGPPYGDRWTNAPDPNDPTKVTYSNGFTQVLGPLMAIKKQIESGATIINCSWGNSNAHPETAAAYRRFFEKMAQEHPNILFVCSAGNNGKVLDGSRRYPSGLNLPNMITVGNVRNDGTRANSSNMAGPNYEVTIAAPGQQAVHGVSKDGVVVNDHGGTSMATPHVAAAAALLRSIHPKLSAGDIKAILKKTALEGVTVGDRSNLAPPELGGGILSIDQAVLYVLNDLRREKGLAPLSMDAALMSTRIDLIAEGGPKEWKVSATIPAVGTDGTDVDFELQGEGAVGGNSKKHLDNDGTLKWDVTLAKTTGTVHIKRMDSNSCWKVELAPDFSGTWEGTIVVSRTPSPSQKPPVNNGECEGVNIDFSQLQGQSRPIQLIIDKPERPTDLYSGSFSSGEGKEKKEIPLQIAVDGDSVRFQLEDRGFSAPFYGSLSSREGTDTLSGSWSFMVPIEGGGTAEFLGGEWTVTRKAS</sequence>
<evidence type="ECO:0000256" key="6">
    <source>
        <dbReference type="SAM" id="MobiDB-lite"/>
    </source>
</evidence>
<comment type="similarity">
    <text evidence="1 5">Belongs to the peptidase S8 family.</text>
</comment>
<dbReference type="OrthoDB" id="9762689at2"/>
<dbReference type="HOGENOM" id="CLU_371639_0_0_9"/>
<gene>
    <name evidence="8" type="ORF">HM1_0787</name>
</gene>
<dbReference type="GO" id="GO:0006508">
    <property type="term" value="P:proteolysis"/>
    <property type="evidence" value="ECO:0007669"/>
    <property type="project" value="UniProtKB-KW"/>
</dbReference>
<evidence type="ECO:0000256" key="5">
    <source>
        <dbReference type="PROSITE-ProRule" id="PRU01240"/>
    </source>
</evidence>
<evidence type="ECO:0000256" key="2">
    <source>
        <dbReference type="ARBA" id="ARBA00022670"/>
    </source>
</evidence>
<name>B0TB41_HELMI</name>
<organism evidence="8 9">
    <name type="scientific">Heliobacterium modesticaldum (strain ATCC 51547 / Ice1)</name>
    <dbReference type="NCBI Taxonomy" id="498761"/>
    <lineage>
        <taxon>Bacteria</taxon>
        <taxon>Bacillati</taxon>
        <taxon>Bacillota</taxon>
        <taxon>Clostridia</taxon>
        <taxon>Eubacteriales</taxon>
        <taxon>Heliobacteriaceae</taxon>
        <taxon>Heliomicrobium</taxon>
    </lineage>
</organism>
<dbReference type="Pfam" id="PF00082">
    <property type="entry name" value="Peptidase_S8"/>
    <property type="match status" value="1"/>
</dbReference>
<dbReference type="InterPro" id="IPR050131">
    <property type="entry name" value="Peptidase_S8_subtilisin-like"/>
</dbReference>
<feature type="active site" description="Charge relay system" evidence="5">
    <location>
        <position position="243"/>
    </location>
</feature>
<accession>B0TB41</accession>
<dbReference type="RefSeq" id="WP_012282290.1">
    <property type="nucleotide sequence ID" value="NC_010337.2"/>
</dbReference>
<dbReference type="STRING" id="498761.HM1_0787"/>
<feature type="domain" description="Peptidase S8/S53" evidence="7">
    <location>
        <begin position="193"/>
        <end position="471"/>
    </location>
</feature>
<dbReference type="Gene3D" id="3.40.50.200">
    <property type="entry name" value="Peptidase S8/S53 domain"/>
    <property type="match status" value="1"/>
</dbReference>
<dbReference type="InterPro" id="IPR036852">
    <property type="entry name" value="Peptidase_S8/S53_dom_sf"/>
</dbReference>